<keyword evidence="2" id="KW-1185">Reference proteome</keyword>
<dbReference type="Proteomes" id="UP001219956">
    <property type="component" value="Unassembled WGS sequence"/>
</dbReference>
<accession>A0ABT5IZK6</accession>
<sequence length="310" mass="35430">MPKHNLPLSATRVLFRYMNLASKTEYLQRQPVRDFIGQLTCWIDGETFGEHAFKVRDKILPANYDRDFFANTLEQAFSRFYWNGHYFKENQAHLSSMRTRLRHALANDDAAALVAVIDDILLWGSGGKVIKLYTLNRDWARHNQHQLVSKIRQALAILQSDEPDVTCFDGELRMNAGFTKVYALAADNIMIYDGRTGAAMGYLVRQFCESRRILLPEELCFPWAPGASTMNRNPSTELLHFKQLANRSRFHAEWKIRAGWVVNAALAQSTASWCQQPDALRKFESAMFMLGYEIPTSSPGKSQARVTVTI</sequence>
<name>A0ABT5IZK6_9NEIS</name>
<dbReference type="EMBL" id="JAQQLF010000011">
    <property type="protein sequence ID" value="MDC7717651.1"/>
    <property type="molecule type" value="Genomic_DNA"/>
</dbReference>
<evidence type="ECO:0000313" key="2">
    <source>
        <dbReference type="Proteomes" id="UP001219956"/>
    </source>
</evidence>
<gene>
    <name evidence="1" type="ORF">PQU95_10550</name>
</gene>
<proteinExistence type="predicted"/>
<dbReference type="RefSeq" id="WP_272751964.1">
    <property type="nucleotide sequence ID" value="NZ_JAQQLF010000011.1"/>
</dbReference>
<reference evidence="1 2" key="1">
    <citation type="submission" date="2023-01" db="EMBL/GenBank/DDBJ databases">
        <title>Novel species of the genus Vogesella isolated from rivers.</title>
        <authorList>
            <person name="Lu H."/>
        </authorList>
    </citation>
    <scope>NUCLEOTIDE SEQUENCE [LARGE SCALE GENOMIC DNA]</scope>
    <source>
        <strain evidence="1 2">DC21W</strain>
    </source>
</reference>
<comment type="caution">
    <text evidence="1">The sequence shown here is derived from an EMBL/GenBank/DDBJ whole genome shotgun (WGS) entry which is preliminary data.</text>
</comment>
<evidence type="ECO:0000313" key="1">
    <source>
        <dbReference type="EMBL" id="MDC7717651.1"/>
    </source>
</evidence>
<organism evidence="1 2">
    <name type="scientific">Vogesella aquatica</name>
    <dbReference type="NCBI Taxonomy" id="2984206"/>
    <lineage>
        <taxon>Bacteria</taxon>
        <taxon>Pseudomonadati</taxon>
        <taxon>Pseudomonadota</taxon>
        <taxon>Betaproteobacteria</taxon>
        <taxon>Neisseriales</taxon>
        <taxon>Chromobacteriaceae</taxon>
        <taxon>Vogesella</taxon>
    </lineage>
</organism>
<protein>
    <submittedName>
        <fullName evidence="1">Uncharacterized protein</fullName>
    </submittedName>
</protein>